<dbReference type="PROSITE" id="PS00061">
    <property type="entry name" value="ADH_SHORT"/>
    <property type="match status" value="2"/>
</dbReference>
<dbReference type="Pfam" id="PF13561">
    <property type="entry name" value="adh_short_C2"/>
    <property type="match status" value="2"/>
</dbReference>
<dbReference type="GO" id="GO:0050664">
    <property type="term" value="F:oxidoreductase activity, acting on NAD(P)H, oxygen as acceptor"/>
    <property type="evidence" value="ECO:0007669"/>
    <property type="project" value="TreeGrafter"/>
</dbReference>
<dbReference type="PRINTS" id="PR00080">
    <property type="entry name" value="SDRFAMILY"/>
</dbReference>
<dbReference type="CDD" id="cd05233">
    <property type="entry name" value="SDR_c"/>
    <property type="match status" value="2"/>
</dbReference>
<evidence type="ECO:0000256" key="3">
    <source>
        <dbReference type="ARBA" id="ARBA00023002"/>
    </source>
</evidence>
<keyword evidence="2" id="KW-0521">NADP</keyword>
<dbReference type="AlphaFoldDB" id="A0AAD7TT55"/>
<protein>
    <submittedName>
        <fullName evidence="4">Uncharacterized protein</fullName>
    </submittedName>
</protein>
<accession>A0AAD7TT55</accession>
<dbReference type="PANTHER" id="PTHR43008">
    <property type="entry name" value="BENZIL REDUCTASE"/>
    <property type="match status" value="1"/>
</dbReference>
<evidence type="ECO:0000313" key="5">
    <source>
        <dbReference type="Proteomes" id="UP001215151"/>
    </source>
</evidence>
<dbReference type="PANTHER" id="PTHR43008:SF4">
    <property type="entry name" value="CHAIN DEHYDROGENASE, PUTATIVE (AFU_ORTHOLOGUE AFUA_4G08710)-RELATED"/>
    <property type="match status" value="1"/>
</dbReference>
<keyword evidence="3" id="KW-0560">Oxidoreductase</keyword>
<organism evidence="4 5">
    <name type="scientific">Trametes cubensis</name>
    <dbReference type="NCBI Taxonomy" id="1111947"/>
    <lineage>
        <taxon>Eukaryota</taxon>
        <taxon>Fungi</taxon>
        <taxon>Dikarya</taxon>
        <taxon>Basidiomycota</taxon>
        <taxon>Agaricomycotina</taxon>
        <taxon>Agaricomycetes</taxon>
        <taxon>Polyporales</taxon>
        <taxon>Polyporaceae</taxon>
        <taxon>Trametes</taxon>
    </lineage>
</organism>
<comment type="caution">
    <text evidence="4">The sequence shown here is derived from an EMBL/GenBank/DDBJ whole genome shotgun (WGS) entry which is preliminary data.</text>
</comment>
<dbReference type="Proteomes" id="UP001215151">
    <property type="component" value="Unassembled WGS sequence"/>
</dbReference>
<comment type="similarity">
    <text evidence="1">Belongs to the short-chain dehydrogenases/reductases (SDR) family.</text>
</comment>
<dbReference type="PRINTS" id="PR00081">
    <property type="entry name" value="GDHRDH"/>
</dbReference>
<dbReference type="EMBL" id="JAPEVG010000141">
    <property type="protein sequence ID" value="KAJ8481280.1"/>
    <property type="molecule type" value="Genomic_DNA"/>
</dbReference>
<evidence type="ECO:0000256" key="1">
    <source>
        <dbReference type="ARBA" id="ARBA00006484"/>
    </source>
</evidence>
<evidence type="ECO:0000256" key="2">
    <source>
        <dbReference type="ARBA" id="ARBA00022857"/>
    </source>
</evidence>
<name>A0AAD7TT55_9APHY</name>
<keyword evidence="5" id="KW-1185">Reference proteome</keyword>
<dbReference type="Gene3D" id="3.40.50.720">
    <property type="entry name" value="NAD(P)-binding Rossmann-like Domain"/>
    <property type="match status" value="3"/>
</dbReference>
<reference evidence="4" key="1">
    <citation type="submission" date="2022-11" db="EMBL/GenBank/DDBJ databases">
        <title>Genome Sequence of Cubamyces cubensis.</title>
        <authorList>
            <person name="Buettner E."/>
        </authorList>
    </citation>
    <scope>NUCLEOTIDE SEQUENCE</scope>
    <source>
        <strain evidence="4">MPL-01</strain>
    </source>
</reference>
<dbReference type="GO" id="GO:0016616">
    <property type="term" value="F:oxidoreductase activity, acting on the CH-OH group of donors, NAD or NADP as acceptor"/>
    <property type="evidence" value="ECO:0007669"/>
    <property type="project" value="UniProtKB-ARBA"/>
</dbReference>
<evidence type="ECO:0000313" key="4">
    <source>
        <dbReference type="EMBL" id="KAJ8481280.1"/>
    </source>
</evidence>
<sequence>MASLSSTSSRPGVQYPYGPVGVARALQDNSQTPPTPTLFSKEFSLADRVALVTGANSGLGLESALALVEAGARAVYCVDIAAEPSPEWTKVKEFASRMQGTGGEGRLEYISASVCDQVLSVNLKGVLYAAQAAGKQMVRFNSPGSIILMASVLGSVACKLEEPGSLSYAVAKGGVLQMARSLAVELAPKGIRVNSISPAFTRTNMITGILDVPGGEDALAKFTPMGRVGESHELRGAVTWLASDASSFCTGSDVFACMKALESIIVFTAEVSTKHPPADQTGESNMLRIRGSFCVIRSIGTISFHRACMSSTSSVKSSAHYPYGPVGVARALQDTSQTPAPTLFSKEFSLADRVALVTGANSGLGLESALALIEAGARAVYCVDIAAEPSPEWTKVKEFASRMQGTGGEGRLEYISASVCDQERLLKIGESIGDKEGRLDICVASAGIIGNGAQGLEVTADAFDQVLSVNLKGVLYTAQAAGKQMVRFNSPGSIILMASVLGSVACMLTEPGSTPYSVAKVGVLQMTRSLACELASKGIRVNSISPGFMRTNMISGILGISSAEAALGKFGPMGRIGEPHELRGVVTWLASDASSFCTGSDIFVTGGHQAW</sequence>
<dbReference type="SUPFAM" id="SSF51735">
    <property type="entry name" value="NAD(P)-binding Rossmann-fold domains"/>
    <property type="match status" value="2"/>
</dbReference>
<dbReference type="InterPro" id="IPR002347">
    <property type="entry name" value="SDR_fam"/>
</dbReference>
<gene>
    <name evidence="4" type="ORF">ONZ51_g6111</name>
</gene>
<dbReference type="FunFam" id="3.40.50.720:FF:000084">
    <property type="entry name" value="Short-chain dehydrogenase reductase"/>
    <property type="match status" value="1"/>
</dbReference>
<proteinExistence type="inferred from homology"/>
<dbReference type="InterPro" id="IPR036291">
    <property type="entry name" value="NAD(P)-bd_dom_sf"/>
</dbReference>
<dbReference type="InterPro" id="IPR020904">
    <property type="entry name" value="Sc_DH/Rdtase_CS"/>
</dbReference>